<feature type="region of interest" description="Disordered" evidence="1">
    <location>
        <begin position="1"/>
        <end position="25"/>
    </location>
</feature>
<evidence type="ECO:0000313" key="2">
    <source>
        <dbReference type="EMBL" id="KAK3944605.1"/>
    </source>
</evidence>
<feature type="compositionally biased region" description="Polar residues" evidence="1">
    <location>
        <begin position="7"/>
        <end position="25"/>
    </location>
</feature>
<feature type="compositionally biased region" description="Basic and acidic residues" evidence="1">
    <location>
        <begin position="79"/>
        <end position="90"/>
    </location>
</feature>
<gene>
    <name evidence="2" type="ORF">QBC46DRAFT_251660</name>
</gene>
<comment type="caution">
    <text evidence="2">The sequence shown here is derived from an EMBL/GenBank/DDBJ whole genome shotgun (WGS) entry which is preliminary data.</text>
</comment>
<name>A0AAN6NF30_9PEZI</name>
<dbReference type="EMBL" id="MU853758">
    <property type="protein sequence ID" value="KAK3944605.1"/>
    <property type="molecule type" value="Genomic_DNA"/>
</dbReference>
<feature type="region of interest" description="Disordered" evidence="1">
    <location>
        <begin position="79"/>
        <end position="125"/>
    </location>
</feature>
<sequence>MDGPVSAQPSRCPSKQSAAHEQAQPWTATRCHRLLRPLLTHITALRKENARTAVACLGTEPPLPVDSCGSRDYFLGKRPREESASECPEKRIRHRYSTKASRKATQRNTPVDEQHGQHDQPVQTQRYRVSANFSDELGLATPFLRRVRDHRPSSPLQPLDEVSRQTETIQNNRRCQHPRRCRKGRCVFESEVAALRTSIDPQRHTLYESIFRALDSLLRATSPSKNEAAAPKSLLAMCLRKVPDYVAELEWWERKDAEEGGTRSALKDSQISFEVYSELESLGAAEGWRHLCIVVRSHGVRVIQEAVSEGLVDVDVADLLLSLCREYMPPRECESLLDSIISGQYRSPSSPDEPLFESRALRPLRALKTYDTSGCAMMTRKLSELLSNRLLPAEWILTGDFSAVWAWAIRLIADSRPCEDAVGFLMEVIEALCDLISVKRPRMRRVTGMSRDKAPKTLTAVVAALAGMVLLAEEGFSQHTERQSTTKIERLRNRVEYVVRTCSAKLRNRKDRGGQLGTYMLGLCAFLCLGTNSAAESVQAAWWTLRECRGTDSWWRQHDATMIFTSSVAHCCSRGSSLSPNAYLTQLCDKLEALDLPGHPLNNIRVDAAFCLADLTGDLRDLSFAESLRAERIAGDSAPAHSPGKRTAFAGFRWDEGISEWVTASP</sequence>
<protein>
    <submittedName>
        <fullName evidence="2">Uncharacterized protein</fullName>
    </submittedName>
</protein>
<evidence type="ECO:0000256" key="1">
    <source>
        <dbReference type="SAM" id="MobiDB-lite"/>
    </source>
</evidence>
<dbReference type="Proteomes" id="UP001303473">
    <property type="component" value="Unassembled WGS sequence"/>
</dbReference>
<reference evidence="3" key="1">
    <citation type="journal article" date="2023" name="Mol. Phylogenet. Evol.">
        <title>Genome-scale phylogeny and comparative genomics of the fungal order Sordariales.</title>
        <authorList>
            <person name="Hensen N."/>
            <person name="Bonometti L."/>
            <person name="Westerberg I."/>
            <person name="Brannstrom I.O."/>
            <person name="Guillou S."/>
            <person name="Cros-Aarteil S."/>
            <person name="Calhoun S."/>
            <person name="Haridas S."/>
            <person name="Kuo A."/>
            <person name="Mondo S."/>
            <person name="Pangilinan J."/>
            <person name="Riley R."/>
            <person name="LaButti K."/>
            <person name="Andreopoulos B."/>
            <person name="Lipzen A."/>
            <person name="Chen C."/>
            <person name="Yan M."/>
            <person name="Daum C."/>
            <person name="Ng V."/>
            <person name="Clum A."/>
            <person name="Steindorff A."/>
            <person name="Ohm R.A."/>
            <person name="Martin F."/>
            <person name="Silar P."/>
            <person name="Natvig D.O."/>
            <person name="Lalanne C."/>
            <person name="Gautier V."/>
            <person name="Ament-Velasquez S.L."/>
            <person name="Kruys A."/>
            <person name="Hutchinson M.I."/>
            <person name="Powell A.J."/>
            <person name="Barry K."/>
            <person name="Miller A.N."/>
            <person name="Grigoriev I.V."/>
            <person name="Debuchy R."/>
            <person name="Gladieux P."/>
            <person name="Hiltunen Thoren M."/>
            <person name="Johannesson H."/>
        </authorList>
    </citation>
    <scope>NUCLEOTIDE SEQUENCE [LARGE SCALE GENOMIC DNA]</scope>
    <source>
        <strain evidence="3">CBS 340.73</strain>
    </source>
</reference>
<accession>A0AAN6NF30</accession>
<feature type="non-terminal residue" evidence="2">
    <location>
        <position position="666"/>
    </location>
</feature>
<evidence type="ECO:0000313" key="3">
    <source>
        <dbReference type="Proteomes" id="UP001303473"/>
    </source>
</evidence>
<keyword evidence="3" id="KW-1185">Reference proteome</keyword>
<dbReference type="AlphaFoldDB" id="A0AAN6NF30"/>
<feature type="region of interest" description="Disordered" evidence="1">
    <location>
        <begin position="149"/>
        <end position="175"/>
    </location>
</feature>
<organism evidence="2 3">
    <name type="scientific">Diplogelasinospora grovesii</name>
    <dbReference type="NCBI Taxonomy" id="303347"/>
    <lineage>
        <taxon>Eukaryota</taxon>
        <taxon>Fungi</taxon>
        <taxon>Dikarya</taxon>
        <taxon>Ascomycota</taxon>
        <taxon>Pezizomycotina</taxon>
        <taxon>Sordariomycetes</taxon>
        <taxon>Sordariomycetidae</taxon>
        <taxon>Sordariales</taxon>
        <taxon>Diplogelasinosporaceae</taxon>
        <taxon>Diplogelasinospora</taxon>
    </lineage>
</organism>
<feature type="compositionally biased region" description="Basic residues" evidence="1">
    <location>
        <begin position="91"/>
        <end position="105"/>
    </location>
</feature>
<proteinExistence type="predicted"/>